<keyword evidence="4" id="KW-0804">Transcription</keyword>
<dbReference type="SUPFAM" id="SSF46689">
    <property type="entry name" value="Homeodomain-like"/>
    <property type="match status" value="1"/>
</dbReference>
<evidence type="ECO:0000256" key="2">
    <source>
        <dbReference type="ARBA" id="ARBA00023012"/>
    </source>
</evidence>
<keyword evidence="6" id="KW-0597">Phosphoprotein</keyword>
<dbReference type="InterPro" id="IPR006447">
    <property type="entry name" value="Myb_dom_plants"/>
</dbReference>
<dbReference type="CDD" id="cd17584">
    <property type="entry name" value="REC_typeB_ARR-like"/>
    <property type="match status" value="1"/>
</dbReference>
<evidence type="ECO:0000256" key="6">
    <source>
        <dbReference type="PROSITE-ProRule" id="PRU00169"/>
    </source>
</evidence>
<reference evidence="8 9" key="1">
    <citation type="submission" date="2024-06" db="EMBL/GenBank/DDBJ databases">
        <title>A chromosome level genome sequence of Diviner's sage (Salvia divinorum).</title>
        <authorList>
            <person name="Ford S.A."/>
            <person name="Ro D.-K."/>
            <person name="Ness R.W."/>
            <person name="Phillips M.A."/>
        </authorList>
    </citation>
    <scope>NUCLEOTIDE SEQUENCE [LARGE SCALE GENOMIC DNA]</scope>
    <source>
        <strain evidence="8">SAF-2024a</strain>
        <tissue evidence="8">Leaf</tissue>
    </source>
</reference>
<comment type="subcellular location">
    <subcellularLocation>
        <location evidence="1">Nucleus</location>
    </subcellularLocation>
</comment>
<evidence type="ECO:0000256" key="5">
    <source>
        <dbReference type="ARBA" id="ARBA00023242"/>
    </source>
</evidence>
<protein>
    <submittedName>
        <fullName evidence="8">Two-component response regulator ARR14-like</fullName>
    </submittedName>
</protein>
<dbReference type="EMBL" id="JBEAFC010000007">
    <property type="protein sequence ID" value="KAL1550779.1"/>
    <property type="molecule type" value="Genomic_DNA"/>
</dbReference>
<evidence type="ECO:0000259" key="7">
    <source>
        <dbReference type="PROSITE" id="PS50110"/>
    </source>
</evidence>
<dbReference type="Proteomes" id="UP001567538">
    <property type="component" value="Unassembled WGS sequence"/>
</dbReference>
<dbReference type="GO" id="GO:0005634">
    <property type="term" value="C:nucleus"/>
    <property type="evidence" value="ECO:0007669"/>
    <property type="project" value="UniProtKB-SubCell"/>
</dbReference>
<dbReference type="Pfam" id="PF00072">
    <property type="entry name" value="Response_reg"/>
    <property type="match status" value="1"/>
</dbReference>
<dbReference type="PANTHER" id="PTHR43874:SF19">
    <property type="entry name" value="RESPONSE REGULATOR 23-RELATED"/>
    <property type="match status" value="1"/>
</dbReference>
<feature type="modified residue" description="4-aspartylphosphate" evidence="6">
    <location>
        <position position="73"/>
    </location>
</feature>
<feature type="domain" description="Response regulatory" evidence="7">
    <location>
        <begin position="22"/>
        <end position="137"/>
    </location>
</feature>
<name>A0ABD1H6I7_SALDI</name>
<comment type="caution">
    <text evidence="8">The sequence shown here is derived from an EMBL/GenBank/DDBJ whole genome shotgun (WGS) entry which is preliminary data.</text>
</comment>
<dbReference type="FunFam" id="1.10.10.60:FF:000007">
    <property type="entry name" value="Two-component response regulator"/>
    <property type="match status" value="1"/>
</dbReference>
<evidence type="ECO:0000256" key="4">
    <source>
        <dbReference type="ARBA" id="ARBA00023163"/>
    </source>
</evidence>
<evidence type="ECO:0000313" key="8">
    <source>
        <dbReference type="EMBL" id="KAL1550779.1"/>
    </source>
</evidence>
<dbReference type="GO" id="GO:0000160">
    <property type="term" value="P:phosphorelay signal transduction system"/>
    <property type="evidence" value="ECO:0007669"/>
    <property type="project" value="UniProtKB-KW"/>
</dbReference>
<evidence type="ECO:0000256" key="1">
    <source>
        <dbReference type="ARBA" id="ARBA00004123"/>
    </source>
</evidence>
<dbReference type="AlphaFoldDB" id="A0ABD1H6I7"/>
<proteinExistence type="predicted"/>
<sequence>MATENICLKRSPKPRRSCDSISILVVDDDTTCLAVVAALLKKFKYSVVTAKHPNDALCALRIKGGAFDLVVSDVNMPDMNGFQLQEAITHEFNLPVILMSVDSKEVVLSKANKSGAALFISKPVSPNDLKDLWQFAAMKKKANSNEKSKRKPQSERLECGDVNTKKKPKVIWNNALHYRFLEAIRSIGLERAVPKKILQVMDVPGLTRENVASHLQKYRMFLKRVSDASYKLEAGEDNEALIRPSYAPNYSLDGLTIPQFRFENFPVSYQTHPTSHISLASSSNSINRNSEITSALPSTHLVHHQSVNFDIDELLNHIDQTCYVEHLNEPLLLPPLPSSNLSSVQDPKQINGGIVDDSPFCSVYGSPASHVPQPFYLNPTHLHNNISSHQLINFQDQQQQHECEYTESSSHLYDGTGMASSSHDQAGYQVQGTIDSVVFGTTSSQFSKAVESTTTTDLCSVQCDYNDAALESLLAFGLFGEDQIQTLEGL</sequence>
<dbReference type="InterPro" id="IPR009057">
    <property type="entry name" value="Homeodomain-like_sf"/>
</dbReference>
<dbReference type="SUPFAM" id="SSF52172">
    <property type="entry name" value="CheY-like"/>
    <property type="match status" value="1"/>
</dbReference>
<keyword evidence="5" id="KW-0539">Nucleus</keyword>
<dbReference type="PROSITE" id="PS50110">
    <property type="entry name" value="RESPONSE_REGULATORY"/>
    <property type="match status" value="1"/>
</dbReference>
<keyword evidence="9" id="KW-1185">Reference proteome</keyword>
<dbReference type="PANTHER" id="PTHR43874">
    <property type="entry name" value="TWO-COMPONENT RESPONSE REGULATOR"/>
    <property type="match status" value="1"/>
</dbReference>
<keyword evidence="3" id="KW-0805">Transcription regulation</keyword>
<dbReference type="NCBIfam" id="TIGR01557">
    <property type="entry name" value="myb_SHAQKYF"/>
    <property type="match status" value="1"/>
</dbReference>
<dbReference type="Gene3D" id="3.40.50.2300">
    <property type="match status" value="1"/>
</dbReference>
<dbReference type="SMART" id="SM00448">
    <property type="entry name" value="REC"/>
    <property type="match status" value="1"/>
</dbReference>
<evidence type="ECO:0000313" key="9">
    <source>
        <dbReference type="Proteomes" id="UP001567538"/>
    </source>
</evidence>
<evidence type="ECO:0000256" key="3">
    <source>
        <dbReference type="ARBA" id="ARBA00023015"/>
    </source>
</evidence>
<organism evidence="8 9">
    <name type="scientific">Salvia divinorum</name>
    <name type="common">Maria pastora</name>
    <name type="synonym">Diviner's sage</name>
    <dbReference type="NCBI Taxonomy" id="28513"/>
    <lineage>
        <taxon>Eukaryota</taxon>
        <taxon>Viridiplantae</taxon>
        <taxon>Streptophyta</taxon>
        <taxon>Embryophyta</taxon>
        <taxon>Tracheophyta</taxon>
        <taxon>Spermatophyta</taxon>
        <taxon>Magnoliopsida</taxon>
        <taxon>eudicotyledons</taxon>
        <taxon>Gunneridae</taxon>
        <taxon>Pentapetalae</taxon>
        <taxon>asterids</taxon>
        <taxon>lamiids</taxon>
        <taxon>Lamiales</taxon>
        <taxon>Lamiaceae</taxon>
        <taxon>Nepetoideae</taxon>
        <taxon>Mentheae</taxon>
        <taxon>Salviinae</taxon>
        <taxon>Salvia</taxon>
        <taxon>Salvia subgen. Calosphace</taxon>
    </lineage>
</organism>
<accession>A0ABD1H6I7</accession>
<dbReference type="InterPro" id="IPR001789">
    <property type="entry name" value="Sig_transdc_resp-reg_receiver"/>
</dbReference>
<dbReference type="InterPro" id="IPR011006">
    <property type="entry name" value="CheY-like_superfamily"/>
</dbReference>
<dbReference type="InterPro" id="IPR045279">
    <property type="entry name" value="ARR-like"/>
</dbReference>
<keyword evidence="2" id="KW-0902">Two-component regulatory system</keyword>
<gene>
    <name evidence="8" type="ORF">AAHA92_18702</name>
</gene>
<dbReference type="Gene3D" id="1.10.10.60">
    <property type="entry name" value="Homeodomain-like"/>
    <property type="match status" value="1"/>
</dbReference>